<dbReference type="CDD" id="cd01989">
    <property type="entry name" value="USP_STK_Ubox_N"/>
    <property type="match status" value="1"/>
</dbReference>
<keyword evidence="5" id="KW-0067">ATP-binding</keyword>
<dbReference type="Gene3D" id="3.40.50.620">
    <property type="entry name" value="HUPs"/>
    <property type="match status" value="1"/>
</dbReference>
<dbReference type="InterPro" id="IPR011009">
    <property type="entry name" value="Kinase-like_dom_sf"/>
</dbReference>
<sequence length="680" mass="75982">MNHDSDMVDDYDLNSAAPSTAVAIDNDKNSQQAVKWATENLLVGDSTLIALVHVKSPTRISYENEASIRLHEMEIAKNEMIALFRPYRLFCARKGIRVVDVVLENPNVVKALLHYVNSRKISNIVVGAAKGNVLTRKFRHIDVPAALLKLAPDFCSVYVIWKEKVLNARSAKTQLTATNLLAIPHLLSLHRHSLGTFLDRHESPRNDSTKPIPESAFDNIRYTRDGGASSFNHHQQQQEFGSEMVDVSGRHSDGSSSFRSSDCSGSSSDSFSPSSTFNNGNGSSNTIESDMIRLKSELKQMMDKYNNACGEAVKARKQAKELQVWKMDESIKIEKVKQAQEKAIEMADKEKAQCKAAMEATKKAQMMADLEIKRRHTAETSASASASAYASRYRKYTIEDIENGTNNFSPDLKIGEGGYGPVYKGLLDQTPVAIKVLKQDADQDQGRKQFRQEIEVLSCIRHPNMVLLLGGCPESGCLVYEYMENGSLDDRLNESPTIPWSLRFKIATEIATGLHFLHQTRPEPIVHRDLKPGNILLDRNYVAKISDVGLARLVPPSVADEITQYHITTAAGTFCYIDPEYQQTGMLGIKSDVYSLGILLLQIITGKAPMGLTHHVERAIEKGSFVEMLDPRVKDWPVEETTQFAKLALKCAEMRKKDRPDLGKVVLPELRRLNVIRQKH</sequence>
<gene>
    <name evidence="8" type="ORF">ZOSMA_70G00250</name>
</gene>
<dbReference type="InterPro" id="IPR006016">
    <property type="entry name" value="UspA"/>
</dbReference>
<dbReference type="OMA" id="GRKYWTH"/>
<keyword evidence="9" id="KW-1185">Reference proteome</keyword>
<feature type="compositionally biased region" description="Basic and acidic residues" evidence="6">
    <location>
        <begin position="198"/>
        <end position="208"/>
    </location>
</feature>
<name>A0A0K9NQG9_ZOSMR</name>
<dbReference type="GO" id="GO:0061630">
    <property type="term" value="F:ubiquitin protein ligase activity"/>
    <property type="evidence" value="ECO:0007669"/>
    <property type="project" value="UniProtKB-EC"/>
</dbReference>
<evidence type="ECO:0000256" key="2">
    <source>
        <dbReference type="ARBA" id="ARBA00012483"/>
    </source>
</evidence>
<dbReference type="OrthoDB" id="4062651at2759"/>
<dbReference type="PROSITE" id="PS50011">
    <property type="entry name" value="PROTEIN_KINASE_DOM"/>
    <property type="match status" value="1"/>
</dbReference>
<dbReference type="InterPro" id="IPR014729">
    <property type="entry name" value="Rossmann-like_a/b/a_fold"/>
</dbReference>
<feature type="domain" description="Protein kinase" evidence="7">
    <location>
        <begin position="408"/>
        <end position="680"/>
    </location>
</feature>
<dbReference type="PANTHER" id="PTHR45647:SF132">
    <property type="entry name" value="KINASE WITH ADENINE NUCLEOTIDE ALPHA HYDROLASES-LIKE DOMAIN-CONTAINING PROTEIN"/>
    <property type="match status" value="1"/>
</dbReference>
<dbReference type="EMBL" id="LFYR01001823">
    <property type="protein sequence ID" value="KMZ59011.1"/>
    <property type="molecule type" value="Genomic_DNA"/>
</dbReference>
<dbReference type="Gene3D" id="3.30.200.20">
    <property type="entry name" value="Phosphorylase Kinase, domain 1"/>
    <property type="match status" value="1"/>
</dbReference>
<dbReference type="Pfam" id="PF00582">
    <property type="entry name" value="Usp"/>
    <property type="match status" value="1"/>
</dbReference>
<comment type="catalytic activity">
    <reaction evidence="1">
        <text>S-ubiquitinyl-[E2 ubiquitin-conjugating enzyme]-L-cysteine + [acceptor protein]-L-lysine = [E2 ubiquitin-conjugating enzyme]-L-cysteine + N(6)-ubiquitinyl-[acceptor protein]-L-lysine.</text>
        <dbReference type="EC" id="2.3.2.27"/>
    </reaction>
</comment>
<dbReference type="SUPFAM" id="SSF52402">
    <property type="entry name" value="Adenine nucleotide alpha hydrolases-like"/>
    <property type="match status" value="1"/>
</dbReference>
<dbReference type="PROSITE" id="PS00108">
    <property type="entry name" value="PROTEIN_KINASE_ST"/>
    <property type="match status" value="1"/>
</dbReference>
<dbReference type="GO" id="GO:0005524">
    <property type="term" value="F:ATP binding"/>
    <property type="evidence" value="ECO:0007669"/>
    <property type="project" value="UniProtKB-KW"/>
</dbReference>
<reference evidence="9" key="1">
    <citation type="journal article" date="2016" name="Nature">
        <title>The genome of the seagrass Zostera marina reveals angiosperm adaptation to the sea.</title>
        <authorList>
            <person name="Olsen J.L."/>
            <person name="Rouze P."/>
            <person name="Verhelst B."/>
            <person name="Lin Y.-C."/>
            <person name="Bayer T."/>
            <person name="Collen J."/>
            <person name="Dattolo E."/>
            <person name="De Paoli E."/>
            <person name="Dittami S."/>
            <person name="Maumus F."/>
            <person name="Michel G."/>
            <person name="Kersting A."/>
            <person name="Lauritano C."/>
            <person name="Lohaus R."/>
            <person name="Toepel M."/>
            <person name="Tonon T."/>
            <person name="Vanneste K."/>
            <person name="Amirebrahimi M."/>
            <person name="Brakel J."/>
            <person name="Bostroem C."/>
            <person name="Chovatia M."/>
            <person name="Grimwood J."/>
            <person name="Jenkins J.W."/>
            <person name="Jueterbock A."/>
            <person name="Mraz A."/>
            <person name="Stam W.T."/>
            <person name="Tice H."/>
            <person name="Bornberg-Bauer E."/>
            <person name="Green P.J."/>
            <person name="Pearson G.A."/>
            <person name="Procaccini G."/>
            <person name="Duarte C.M."/>
            <person name="Schmutz J."/>
            <person name="Reusch T.B.H."/>
            <person name="Van de Peer Y."/>
        </authorList>
    </citation>
    <scope>NUCLEOTIDE SEQUENCE [LARGE SCALE GENOMIC DNA]</scope>
    <source>
        <strain evidence="9">cv. Finnish</strain>
    </source>
</reference>
<dbReference type="AlphaFoldDB" id="A0A0K9NQG9"/>
<feature type="compositionally biased region" description="Polar residues" evidence="6">
    <location>
        <begin position="229"/>
        <end position="240"/>
    </location>
</feature>
<dbReference type="Gene3D" id="1.10.510.10">
    <property type="entry name" value="Transferase(Phosphotransferase) domain 1"/>
    <property type="match status" value="1"/>
</dbReference>
<evidence type="ECO:0000256" key="4">
    <source>
        <dbReference type="ARBA" id="ARBA00022786"/>
    </source>
</evidence>
<dbReference type="SUPFAM" id="SSF56112">
    <property type="entry name" value="Protein kinase-like (PK-like)"/>
    <property type="match status" value="1"/>
</dbReference>
<dbReference type="InterPro" id="IPR008271">
    <property type="entry name" value="Ser/Thr_kinase_AS"/>
</dbReference>
<feature type="region of interest" description="Disordered" evidence="6">
    <location>
        <begin position="226"/>
        <end position="287"/>
    </location>
</feature>
<evidence type="ECO:0000256" key="6">
    <source>
        <dbReference type="SAM" id="MobiDB-lite"/>
    </source>
</evidence>
<evidence type="ECO:0000256" key="1">
    <source>
        <dbReference type="ARBA" id="ARBA00000900"/>
    </source>
</evidence>
<accession>A0A0K9NQG9</accession>
<keyword evidence="8" id="KW-0808">Transferase</keyword>
<feature type="region of interest" description="Disordered" evidence="6">
    <location>
        <begin position="198"/>
        <end position="217"/>
    </location>
</feature>
<keyword evidence="8" id="KW-0418">Kinase</keyword>
<dbReference type="STRING" id="29655.A0A0K9NQG9"/>
<dbReference type="EC" id="2.3.2.27" evidence="2"/>
<evidence type="ECO:0000256" key="5">
    <source>
        <dbReference type="ARBA" id="ARBA00022840"/>
    </source>
</evidence>
<evidence type="ECO:0000313" key="8">
    <source>
        <dbReference type="EMBL" id="KMZ59011.1"/>
    </source>
</evidence>
<evidence type="ECO:0000259" key="7">
    <source>
        <dbReference type="PROSITE" id="PS50011"/>
    </source>
</evidence>
<evidence type="ECO:0000313" key="9">
    <source>
        <dbReference type="Proteomes" id="UP000036987"/>
    </source>
</evidence>
<organism evidence="8 9">
    <name type="scientific">Zostera marina</name>
    <name type="common">Eelgrass</name>
    <dbReference type="NCBI Taxonomy" id="29655"/>
    <lineage>
        <taxon>Eukaryota</taxon>
        <taxon>Viridiplantae</taxon>
        <taxon>Streptophyta</taxon>
        <taxon>Embryophyta</taxon>
        <taxon>Tracheophyta</taxon>
        <taxon>Spermatophyta</taxon>
        <taxon>Magnoliopsida</taxon>
        <taxon>Liliopsida</taxon>
        <taxon>Zosteraceae</taxon>
        <taxon>Zostera</taxon>
    </lineage>
</organism>
<evidence type="ECO:0000256" key="3">
    <source>
        <dbReference type="ARBA" id="ARBA00022741"/>
    </source>
</evidence>
<dbReference type="FunFam" id="3.30.200.20:FF:000162">
    <property type="entry name" value="Adenine nucleotide alpha hydrolase-like domain kinase"/>
    <property type="match status" value="1"/>
</dbReference>
<proteinExistence type="predicted"/>
<feature type="compositionally biased region" description="Low complexity" evidence="6">
    <location>
        <begin position="254"/>
        <end position="286"/>
    </location>
</feature>
<dbReference type="InterPro" id="IPR000719">
    <property type="entry name" value="Prot_kinase_dom"/>
</dbReference>
<keyword evidence="4" id="KW-0833">Ubl conjugation pathway</keyword>
<dbReference type="PANTHER" id="PTHR45647">
    <property type="entry name" value="OS02G0152300 PROTEIN"/>
    <property type="match status" value="1"/>
</dbReference>
<protein>
    <recommendedName>
        <fullName evidence="2">RING-type E3 ubiquitin transferase</fullName>
        <ecNumber evidence="2">2.3.2.27</ecNumber>
    </recommendedName>
</protein>
<dbReference type="InterPro" id="IPR051348">
    <property type="entry name" value="U-box_ubiquitin_ligases"/>
</dbReference>
<dbReference type="Pfam" id="PF00069">
    <property type="entry name" value="Pkinase"/>
    <property type="match status" value="1"/>
</dbReference>
<dbReference type="GO" id="GO:0004672">
    <property type="term" value="F:protein kinase activity"/>
    <property type="evidence" value="ECO:0007669"/>
    <property type="project" value="InterPro"/>
</dbReference>
<dbReference type="SMART" id="SM00220">
    <property type="entry name" value="S_TKc"/>
    <property type="match status" value="1"/>
</dbReference>
<keyword evidence="3" id="KW-0547">Nucleotide-binding</keyword>
<comment type="caution">
    <text evidence="8">The sequence shown here is derived from an EMBL/GenBank/DDBJ whole genome shotgun (WGS) entry which is preliminary data.</text>
</comment>
<dbReference type="Proteomes" id="UP000036987">
    <property type="component" value="Unassembled WGS sequence"/>
</dbReference>